<evidence type="ECO:0000313" key="2">
    <source>
        <dbReference type="Proteomes" id="UP000325081"/>
    </source>
</evidence>
<sequence length="171" mass="19908">MMHLINSYHLVACNGDGNNLVLMLATEGCFLIDVDFHMRETSSNSGKQQRRFYLSGVSIMDGYPVRNLRFNERWNIIENQLLMSRQTFFKLSASKIEELTYRVIPKQQLKESSSSTNTNTDRRLLEWDSPALKPIHLKFVFKIVNRVHLLYVNGENAELLQIGRQQPFLTK</sequence>
<proteinExistence type="predicted"/>
<dbReference type="AlphaFoldDB" id="A0A5A7QHY1"/>
<evidence type="ECO:0000313" key="1">
    <source>
        <dbReference type="EMBL" id="GER44532.1"/>
    </source>
</evidence>
<accession>A0A5A7QHY1</accession>
<dbReference type="EMBL" id="BKCP01007004">
    <property type="protein sequence ID" value="GER44532.1"/>
    <property type="molecule type" value="Genomic_DNA"/>
</dbReference>
<gene>
    <name evidence="1" type="ORF">STAS_21432</name>
</gene>
<protein>
    <submittedName>
        <fullName evidence="1">mRNA capping enzyme family protein</fullName>
    </submittedName>
</protein>
<dbReference type="Proteomes" id="UP000325081">
    <property type="component" value="Unassembled WGS sequence"/>
</dbReference>
<comment type="caution">
    <text evidence="1">The sequence shown here is derived from an EMBL/GenBank/DDBJ whole genome shotgun (WGS) entry which is preliminary data.</text>
</comment>
<keyword evidence="2" id="KW-1185">Reference proteome</keyword>
<reference evidence="2" key="1">
    <citation type="journal article" date="2019" name="Curr. Biol.">
        <title>Genome Sequence of Striga asiatica Provides Insight into the Evolution of Plant Parasitism.</title>
        <authorList>
            <person name="Yoshida S."/>
            <person name="Kim S."/>
            <person name="Wafula E.K."/>
            <person name="Tanskanen J."/>
            <person name="Kim Y.M."/>
            <person name="Honaas L."/>
            <person name="Yang Z."/>
            <person name="Spallek T."/>
            <person name="Conn C.E."/>
            <person name="Ichihashi Y."/>
            <person name="Cheong K."/>
            <person name="Cui S."/>
            <person name="Der J.P."/>
            <person name="Gundlach H."/>
            <person name="Jiao Y."/>
            <person name="Hori C."/>
            <person name="Ishida J.K."/>
            <person name="Kasahara H."/>
            <person name="Kiba T."/>
            <person name="Kim M.S."/>
            <person name="Koo N."/>
            <person name="Laohavisit A."/>
            <person name="Lee Y.H."/>
            <person name="Lumba S."/>
            <person name="McCourt P."/>
            <person name="Mortimer J.C."/>
            <person name="Mutuku J.M."/>
            <person name="Nomura T."/>
            <person name="Sasaki-Sekimoto Y."/>
            <person name="Seto Y."/>
            <person name="Wang Y."/>
            <person name="Wakatake T."/>
            <person name="Sakakibara H."/>
            <person name="Demura T."/>
            <person name="Yamaguchi S."/>
            <person name="Yoneyama K."/>
            <person name="Manabe R.I."/>
            <person name="Nelson D.C."/>
            <person name="Schulman A.H."/>
            <person name="Timko M.P."/>
            <person name="dePamphilis C.W."/>
            <person name="Choi D."/>
            <person name="Shirasu K."/>
        </authorList>
    </citation>
    <scope>NUCLEOTIDE SEQUENCE [LARGE SCALE GENOMIC DNA]</scope>
    <source>
        <strain evidence="2">cv. UVA1</strain>
    </source>
</reference>
<feature type="non-terminal residue" evidence="1">
    <location>
        <position position="171"/>
    </location>
</feature>
<name>A0A5A7QHY1_STRAF</name>
<organism evidence="1 2">
    <name type="scientific">Striga asiatica</name>
    <name type="common">Asiatic witchweed</name>
    <name type="synonym">Buchnera asiatica</name>
    <dbReference type="NCBI Taxonomy" id="4170"/>
    <lineage>
        <taxon>Eukaryota</taxon>
        <taxon>Viridiplantae</taxon>
        <taxon>Streptophyta</taxon>
        <taxon>Embryophyta</taxon>
        <taxon>Tracheophyta</taxon>
        <taxon>Spermatophyta</taxon>
        <taxon>Magnoliopsida</taxon>
        <taxon>eudicotyledons</taxon>
        <taxon>Gunneridae</taxon>
        <taxon>Pentapetalae</taxon>
        <taxon>asterids</taxon>
        <taxon>lamiids</taxon>
        <taxon>Lamiales</taxon>
        <taxon>Orobanchaceae</taxon>
        <taxon>Buchnereae</taxon>
        <taxon>Striga</taxon>
    </lineage>
</organism>